<dbReference type="EC" id="3.4.11.5" evidence="2"/>
<proteinExistence type="inferred from homology"/>
<protein>
    <recommendedName>
        <fullName evidence="1 2">Proline iminopeptidase</fullName>
        <shortName evidence="2">PIP</shortName>
        <ecNumber evidence="2">3.4.11.5</ecNumber>
    </recommendedName>
    <alternativeName>
        <fullName evidence="2">Prolyl aminopeptidase</fullName>
    </alternativeName>
</protein>
<dbReference type="InterPro" id="IPR000073">
    <property type="entry name" value="AB_hydrolase_1"/>
</dbReference>
<dbReference type="Pfam" id="PF00561">
    <property type="entry name" value="Abhydrolase_1"/>
    <property type="match status" value="1"/>
</dbReference>
<dbReference type="InterPro" id="IPR005944">
    <property type="entry name" value="Pro_iminopeptidase"/>
</dbReference>
<dbReference type="GO" id="GO:0006508">
    <property type="term" value="P:proteolysis"/>
    <property type="evidence" value="ECO:0007669"/>
    <property type="project" value="InterPro"/>
</dbReference>
<dbReference type="AlphaFoldDB" id="A0A8D4VR55"/>
<feature type="domain" description="AB hydrolase-1" evidence="3">
    <location>
        <begin position="36"/>
        <end position="295"/>
    </location>
</feature>
<comment type="catalytic activity">
    <reaction evidence="2">
        <text>Release of N-terminal proline from a peptide.</text>
        <dbReference type="EC" id="3.4.11.5"/>
    </reaction>
</comment>
<evidence type="ECO:0000259" key="3">
    <source>
        <dbReference type="Pfam" id="PF00561"/>
    </source>
</evidence>
<dbReference type="KEGG" id="moz:MoryE10_23530"/>
<accession>A0A8D4VR55</accession>
<dbReference type="RefSeq" id="WP_221047143.1">
    <property type="nucleotide sequence ID" value="NZ_AP019782.1"/>
</dbReference>
<dbReference type="PANTHER" id="PTHR43722">
    <property type="entry name" value="PROLINE IMINOPEPTIDASE"/>
    <property type="match status" value="1"/>
</dbReference>
<name>A0A8D4VR55_9GAMM</name>
<keyword evidence="2" id="KW-0645">Protease</keyword>
<reference evidence="4" key="1">
    <citation type="submission" date="2019-06" db="EMBL/GenBank/DDBJ databases">
        <title>Complete genome sequence of Methylogaea oryzae strain JCM16910.</title>
        <authorList>
            <person name="Asakawa S."/>
        </authorList>
    </citation>
    <scope>NUCLEOTIDE SEQUENCE</scope>
    <source>
        <strain evidence="4">E10</strain>
    </source>
</reference>
<comment type="similarity">
    <text evidence="2">Belongs to the peptidase S33 family.</text>
</comment>
<dbReference type="PANTHER" id="PTHR43722:SF1">
    <property type="entry name" value="PROLINE IMINOPEPTIDASE"/>
    <property type="match status" value="1"/>
</dbReference>
<dbReference type="GO" id="GO:0005737">
    <property type="term" value="C:cytoplasm"/>
    <property type="evidence" value="ECO:0007669"/>
    <property type="project" value="InterPro"/>
</dbReference>
<comment type="subcellular location">
    <subcellularLocation>
        <location evidence="2">Cytoplasm</location>
    </subcellularLocation>
</comment>
<dbReference type="GO" id="GO:0004177">
    <property type="term" value="F:aminopeptidase activity"/>
    <property type="evidence" value="ECO:0007669"/>
    <property type="project" value="UniProtKB-EC"/>
</dbReference>
<dbReference type="NCBIfam" id="TIGR01249">
    <property type="entry name" value="pro_imino_pep_1"/>
    <property type="match status" value="1"/>
</dbReference>
<keyword evidence="2" id="KW-0963">Cytoplasm</keyword>
<keyword evidence="2" id="KW-0378">Hydrolase</keyword>
<keyword evidence="5" id="KW-1185">Reference proteome</keyword>
<keyword evidence="2" id="KW-0031">Aminopeptidase</keyword>
<evidence type="ECO:0000313" key="4">
    <source>
        <dbReference type="EMBL" id="BBL71747.1"/>
    </source>
</evidence>
<dbReference type="Proteomes" id="UP000824988">
    <property type="component" value="Chromosome"/>
</dbReference>
<dbReference type="PIRSF" id="PIRSF006431">
    <property type="entry name" value="Pept_S33"/>
    <property type="match status" value="1"/>
</dbReference>
<sequence>MKSLYAPIEPFAVHKLAVGHGHHVCVEECGNPQGLPVLFLHGGPGAGCKLHHRGFFDPARYRAVLLDQRGAGRSTPHGGLQHNTTTHLLEDLEAVRKKLGIERWLLFGGSWGAALALLYAQKHPKRVLGLVLRGSFLARPSDLDWFLGAGAGRIYPEAWQRFLHSVPPEHRDAPIPHLYAQITGDDELAQRRAARAWMLWGGQVTLGEDFDPAPLDKHLSQEQLHKARIELHYAAHRYFLADNQILDNCPAIAHLPAVVIHGRKDLVCVAEAAFSLHQTLPESELRILPDAGHIAEGDSMIDALVDAADRMAERLQP</sequence>
<dbReference type="EMBL" id="AP019782">
    <property type="protein sequence ID" value="BBL71747.1"/>
    <property type="molecule type" value="Genomic_DNA"/>
</dbReference>
<evidence type="ECO:0000256" key="2">
    <source>
        <dbReference type="PIRNR" id="PIRNR006431"/>
    </source>
</evidence>
<gene>
    <name evidence="4" type="primary">pip</name>
    <name evidence="4" type="ORF">MoryE10_23530</name>
</gene>
<evidence type="ECO:0000256" key="1">
    <source>
        <dbReference type="ARBA" id="ARBA00021843"/>
    </source>
</evidence>
<evidence type="ECO:0000313" key="5">
    <source>
        <dbReference type="Proteomes" id="UP000824988"/>
    </source>
</evidence>
<organism evidence="4 5">
    <name type="scientific">Methylogaea oryzae</name>
    <dbReference type="NCBI Taxonomy" id="1295382"/>
    <lineage>
        <taxon>Bacteria</taxon>
        <taxon>Pseudomonadati</taxon>
        <taxon>Pseudomonadota</taxon>
        <taxon>Gammaproteobacteria</taxon>
        <taxon>Methylococcales</taxon>
        <taxon>Methylococcaceae</taxon>
        <taxon>Methylogaea</taxon>
    </lineage>
</organism>